<keyword evidence="2" id="KW-1185">Reference proteome</keyword>
<protein>
    <submittedName>
        <fullName evidence="1">BMP family ABC transporter substrate-binding protein</fullName>
    </submittedName>
</protein>
<accession>A0ACD4PGY2</accession>
<evidence type="ECO:0000313" key="2">
    <source>
        <dbReference type="Proteomes" id="UP001213039"/>
    </source>
</evidence>
<gene>
    <name evidence="1" type="ORF">Me_995_000547</name>
</gene>
<name>A0ACD4PGY2_9BACT</name>
<proteinExistence type="predicted"/>
<dbReference type="EMBL" id="CP114370">
    <property type="protein sequence ID" value="WBP83919.1"/>
    <property type="molecule type" value="Genomic_DNA"/>
</dbReference>
<organism evidence="1 2">
    <name type="scientific">Mycoplasmopsis edwardii</name>
    <dbReference type="NCBI Taxonomy" id="53558"/>
    <lineage>
        <taxon>Bacteria</taxon>
        <taxon>Bacillati</taxon>
        <taxon>Mycoplasmatota</taxon>
        <taxon>Mycoplasmoidales</taxon>
        <taxon>Metamycoplasmataceae</taxon>
        <taxon>Mycoplasmopsis</taxon>
    </lineage>
</organism>
<reference evidence="1" key="1">
    <citation type="submission" date="2022-12" db="EMBL/GenBank/DDBJ databases">
        <authorList>
            <consortium name="Asia Pacific Centre for Animal Health"/>
            <person name="Klose S.M."/>
            <person name="Legione A.R."/>
            <person name="Monotti I."/>
            <person name="Bushell R."/>
            <person name="Marenda M.S."/>
            <person name="Sugiyama T."/>
            <person name="Browning G.F."/>
            <person name="Vaz P.K."/>
        </authorList>
    </citation>
    <scope>NUCLEOTIDE SEQUENCE</scope>
    <source>
        <strain evidence="1">Felid995</strain>
    </source>
</reference>
<sequence length="447" mass="49047">MKLKKYLLSFAGIASLALPAVAISCGTKATSNIDDYIEKQDRVAEIDVKANVNSEFVKSDKIKAKNIKFALITDTGKVSDKSFNQSAWEALLQIADQTAETIDGKRKEAFEFTAVEPKGNSYEQSYNTAVDEGANVIVLPGFSHGEHIKPWIEKNKAKLEAKKVIIIGIDFDLDVDYQNFYALNFDVNQASWQLGHAIGKFLATVYPEQADKRKSSAFGGGPFFGVTDFITGYLKGLHYFNQNNTIKTTHASSLPLDSGFQPDEKQKSVITGVLDQGATFVYPVAGPATSVTIEEIRKNAKFADKLVIGVDVDQSKAFQNGKEYLATSVLKNIGQAVYDVILAAVFEDDASKAKIAKYKNTSKQTTQSYFAGFEAHWVGLAPSTMKNEAHRKVMNDAIEEAKRIFAALPEDEKAFISKHNSEKGGAEVEQPNIASVVNKLVEIVNNQ</sequence>
<dbReference type="Proteomes" id="UP001213039">
    <property type="component" value="Chromosome"/>
</dbReference>
<evidence type="ECO:0000313" key="1">
    <source>
        <dbReference type="EMBL" id="WBP83919.1"/>
    </source>
</evidence>